<dbReference type="Pfam" id="PF00583">
    <property type="entry name" value="Acetyltransf_1"/>
    <property type="match status" value="1"/>
</dbReference>
<keyword evidence="5" id="KW-1185">Reference proteome</keyword>
<dbReference type="InterPro" id="IPR016181">
    <property type="entry name" value="Acyl_CoA_acyltransferase"/>
</dbReference>
<gene>
    <name evidence="4" type="ORF">HBA54_26530</name>
</gene>
<evidence type="ECO:0000313" key="5">
    <source>
        <dbReference type="Proteomes" id="UP000761264"/>
    </source>
</evidence>
<dbReference type="GO" id="GO:0016747">
    <property type="term" value="F:acyltransferase activity, transferring groups other than amino-acyl groups"/>
    <property type="evidence" value="ECO:0007669"/>
    <property type="project" value="InterPro"/>
</dbReference>
<proteinExistence type="predicted"/>
<dbReference type="SUPFAM" id="SSF55729">
    <property type="entry name" value="Acyl-CoA N-acyltransferases (Nat)"/>
    <property type="match status" value="1"/>
</dbReference>
<accession>A0A967KIC6</accession>
<name>A0A967KIC6_9PROT</name>
<dbReference type="InterPro" id="IPR000182">
    <property type="entry name" value="GNAT_dom"/>
</dbReference>
<organism evidence="4 5">
    <name type="scientific">Pelagibius litoralis</name>
    <dbReference type="NCBI Taxonomy" id="374515"/>
    <lineage>
        <taxon>Bacteria</taxon>
        <taxon>Pseudomonadati</taxon>
        <taxon>Pseudomonadota</taxon>
        <taxon>Alphaproteobacteria</taxon>
        <taxon>Rhodospirillales</taxon>
        <taxon>Rhodovibrionaceae</taxon>
        <taxon>Pelagibius</taxon>
    </lineage>
</organism>
<sequence>MTPVEVRNASPCDVALLAALQTACYASDGQPELPEVSFVGQAWSARSWAEVLAMPGSFAFVAAAGESPVGFFLGQVLFEDCELLSLGVLPARRRSGLGRRLLEQGTSMAVQQGANRIQLEVAENNLGAQRFYHSQGFALIGRRAGYYHVPGHASGGPAVDALILERHLMPG</sequence>
<protein>
    <submittedName>
        <fullName evidence="4">GNAT family N-acetyltransferase</fullName>
    </submittedName>
</protein>
<dbReference type="PROSITE" id="PS51186">
    <property type="entry name" value="GNAT"/>
    <property type="match status" value="1"/>
</dbReference>
<evidence type="ECO:0000259" key="3">
    <source>
        <dbReference type="PROSITE" id="PS51186"/>
    </source>
</evidence>
<reference evidence="4" key="1">
    <citation type="submission" date="2020-03" db="EMBL/GenBank/DDBJ databases">
        <title>Genome of Pelagibius litoralis DSM 21314T.</title>
        <authorList>
            <person name="Wang G."/>
        </authorList>
    </citation>
    <scope>NUCLEOTIDE SEQUENCE</scope>
    <source>
        <strain evidence="4">DSM 21314</strain>
    </source>
</reference>
<dbReference type="PANTHER" id="PTHR43877">
    <property type="entry name" value="AMINOALKYLPHOSPHONATE N-ACETYLTRANSFERASE-RELATED-RELATED"/>
    <property type="match status" value="1"/>
</dbReference>
<dbReference type="EMBL" id="JAAQPH010000034">
    <property type="protein sequence ID" value="NIA72151.1"/>
    <property type="molecule type" value="Genomic_DNA"/>
</dbReference>
<evidence type="ECO:0000313" key="4">
    <source>
        <dbReference type="EMBL" id="NIA72151.1"/>
    </source>
</evidence>
<comment type="caution">
    <text evidence="4">The sequence shown here is derived from an EMBL/GenBank/DDBJ whole genome shotgun (WGS) entry which is preliminary data.</text>
</comment>
<dbReference type="InterPro" id="IPR050832">
    <property type="entry name" value="Bact_Acetyltransf"/>
</dbReference>
<dbReference type="Gene3D" id="3.40.630.30">
    <property type="match status" value="1"/>
</dbReference>
<evidence type="ECO:0000256" key="2">
    <source>
        <dbReference type="ARBA" id="ARBA00023315"/>
    </source>
</evidence>
<keyword evidence="2" id="KW-0012">Acyltransferase</keyword>
<keyword evidence="1" id="KW-0808">Transferase</keyword>
<feature type="domain" description="N-acetyltransferase" evidence="3">
    <location>
        <begin position="4"/>
        <end position="169"/>
    </location>
</feature>
<dbReference type="Proteomes" id="UP000761264">
    <property type="component" value="Unassembled WGS sequence"/>
</dbReference>
<dbReference type="AlphaFoldDB" id="A0A967KIC6"/>
<evidence type="ECO:0000256" key="1">
    <source>
        <dbReference type="ARBA" id="ARBA00022679"/>
    </source>
</evidence>